<dbReference type="InterPro" id="IPR029045">
    <property type="entry name" value="ClpP/crotonase-like_dom_sf"/>
</dbReference>
<evidence type="ECO:0000313" key="5">
    <source>
        <dbReference type="Proteomes" id="UP000178114"/>
    </source>
</evidence>
<gene>
    <name evidence="4" type="ORF">A2930_00450</name>
</gene>
<evidence type="ECO:0000256" key="2">
    <source>
        <dbReference type="ARBA" id="ARBA00022801"/>
    </source>
</evidence>
<evidence type="ECO:0000256" key="3">
    <source>
        <dbReference type="ARBA" id="ARBA00022825"/>
    </source>
</evidence>
<dbReference type="GO" id="GO:0006515">
    <property type="term" value="P:protein quality control for misfolded or incompletely synthesized proteins"/>
    <property type="evidence" value="ECO:0007669"/>
    <property type="project" value="TreeGrafter"/>
</dbReference>
<dbReference type="Proteomes" id="UP000178114">
    <property type="component" value="Unassembled WGS sequence"/>
</dbReference>
<accession>A0A1F5WYV9</accession>
<dbReference type="PANTHER" id="PTHR10381">
    <property type="entry name" value="ATP-DEPENDENT CLP PROTEASE PROTEOLYTIC SUBUNIT"/>
    <property type="match status" value="1"/>
</dbReference>
<dbReference type="GO" id="GO:0051117">
    <property type="term" value="F:ATPase binding"/>
    <property type="evidence" value="ECO:0007669"/>
    <property type="project" value="TreeGrafter"/>
</dbReference>
<reference evidence="4 5" key="1">
    <citation type="journal article" date="2016" name="Nat. Commun.">
        <title>Thousands of microbial genomes shed light on interconnected biogeochemical processes in an aquifer system.</title>
        <authorList>
            <person name="Anantharaman K."/>
            <person name="Brown C.T."/>
            <person name="Hug L.A."/>
            <person name="Sharon I."/>
            <person name="Castelle C.J."/>
            <person name="Probst A.J."/>
            <person name="Thomas B.C."/>
            <person name="Singh A."/>
            <person name="Wilkins M.J."/>
            <person name="Karaoz U."/>
            <person name="Brodie E.L."/>
            <person name="Williams K.H."/>
            <person name="Hubbard S.S."/>
            <person name="Banfield J.F."/>
        </authorList>
    </citation>
    <scope>NUCLEOTIDE SEQUENCE [LARGE SCALE GENOMIC DNA]</scope>
</reference>
<dbReference type="GO" id="GO:0004252">
    <property type="term" value="F:serine-type endopeptidase activity"/>
    <property type="evidence" value="ECO:0007669"/>
    <property type="project" value="TreeGrafter"/>
</dbReference>
<keyword evidence="2" id="KW-0378">Hydrolase</keyword>
<name>A0A1F5WYV9_9BACT</name>
<dbReference type="SUPFAM" id="SSF52096">
    <property type="entry name" value="ClpP/crotonase"/>
    <property type="match status" value="1"/>
</dbReference>
<keyword evidence="1" id="KW-0645">Protease</keyword>
<dbReference type="EMBL" id="MFID01000027">
    <property type="protein sequence ID" value="OGF80832.1"/>
    <property type="molecule type" value="Genomic_DNA"/>
</dbReference>
<keyword evidence="3" id="KW-0720">Serine protease</keyword>
<dbReference type="GO" id="GO:0009368">
    <property type="term" value="C:endopeptidase Clp complex"/>
    <property type="evidence" value="ECO:0007669"/>
    <property type="project" value="TreeGrafter"/>
</dbReference>
<sequence length="177" mass="19379">MLAEKRTILLAGDVSFESAEQIILQIRSYLQENAKEDIYLIIASTGGNLFAAFSLHDFIKASGASIVTIGLGEVSSAAIMVWLAATKGGPKATENTFFALHETTGSMTGSYKVSETETLSAHRAMRQNRYFEILAKATNKTFEEVKRLACQDTLFNVDMMVKSGFLHRKNVIKTSGS</sequence>
<dbReference type="InterPro" id="IPR023562">
    <property type="entry name" value="ClpP/TepA"/>
</dbReference>
<proteinExistence type="predicted"/>
<evidence type="ECO:0000313" key="4">
    <source>
        <dbReference type="EMBL" id="OGF80832.1"/>
    </source>
</evidence>
<dbReference type="STRING" id="1798351.A2930_00450"/>
<evidence type="ECO:0008006" key="6">
    <source>
        <dbReference type="Google" id="ProtNLM"/>
    </source>
</evidence>
<dbReference type="PANTHER" id="PTHR10381:SF70">
    <property type="entry name" value="ATP-DEPENDENT CLP PROTEASE PROTEOLYTIC SUBUNIT"/>
    <property type="match status" value="1"/>
</dbReference>
<comment type="caution">
    <text evidence="4">The sequence shown here is derived from an EMBL/GenBank/DDBJ whole genome shotgun (WGS) entry which is preliminary data.</text>
</comment>
<evidence type="ECO:0000256" key="1">
    <source>
        <dbReference type="ARBA" id="ARBA00022670"/>
    </source>
</evidence>
<dbReference type="GO" id="GO:0004176">
    <property type="term" value="F:ATP-dependent peptidase activity"/>
    <property type="evidence" value="ECO:0007669"/>
    <property type="project" value="TreeGrafter"/>
</dbReference>
<organism evidence="4 5">
    <name type="scientific">Candidatus Giovannonibacteria bacterium RIFCSPLOWO2_01_FULL_45_34</name>
    <dbReference type="NCBI Taxonomy" id="1798351"/>
    <lineage>
        <taxon>Bacteria</taxon>
        <taxon>Candidatus Giovannoniibacteriota</taxon>
    </lineage>
</organism>
<dbReference type="AlphaFoldDB" id="A0A1F5WYV9"/>
<dbReference type="Pfam" id="PF00574">
    <property type="entry name" value="CLP_protease"/>
    <property type="match status" value="1"/>
</dbReference>
<dbReference type="Gene3D" id="3.90.226.10">
    <property type="entry name" value="2-enoyl-CoA Hydratase, Chain A, domain 1"/>
    <property type="match status" value="1"/>
</dbReference>
<protein>
    <recommendedName>
        <fullName evidence="6">ATP-dependent Clp protease proteolytic subunit</fullName>
    </recommendedName>
</protein>